<organism evidence="1 2">
    <name type="scientific">Drechmeria coniospora</name>
    <name type="common">Nematophagous fungus</name>
    <name type="synonym">Meria coniospora</name>
    <dbReference type="NCBI Taxonomy" id="98403"/>
    <lineage>
        <taxon>Eukaryota</taxon>
        <taxon>Fungi</taxon>
        <taxon>Dikarya</taxon>
        <taxon>Ascomycota</taxon>
        <taxon>Pezizomycotina</taxon>
        <taxon>Sordariomycetes</taxon>
        <taxon>Hypocreomycetidae</taxon>
        <taxon>Hypocreales</taxon>
        <taxon>Ophiocordycipitaceae</taxon>
        <taxon>Drechmeria</taxon>
    </lineage>
</organism>
<gene>
    <name evidence="1" type="ORF">DCS_05046</name>
</gene>
<dbReference type="Proteomes" id="UP000076580">
    <property type="component" value="Chromosome 02"/>
</dbReference>
<reference evidence="1 2" key="1">
    <citation type="journal article" date="2016" name="Sci. Rep.">
        <title>Insights into Adaptations to a Near-Obligate Nematode Endoparasitic Lifestyle from the Finished Genome of Drechmeria coniospora.</title>
        <authorList>
            <person name="Zhang L."/>
            <person name="Zhou Z."/>
            <person name="Guo Q."/>
            <person name="Fokkens L."/>
            <person name="Miskei M."/>
            <person name="Pocsi I."/>
            <person name="Zhang W."/>
            <person name="Chen M."/>
            <person name="Wang L."/>
            <person name="Sun Y."/>
            <person name="Donzelli B.G."/>
            <person name="Gibson D.M."/>
            <person name="Nelson D.R."/>
            <person name="Luo J.G."/>
            <person name="Rep M."/>
            <person name="Liu H."/>
            <person name="Yang S."/>
            <person name="Wang J."/>
            <person name="Krasnoff S.B."/>
            <person name="Xu Y."/>
            <person name="Molnar I."/>
            <person name="Lin M."/>
        </authorList>
    </citation>
    <scope>NUCLEOTIDE SEQUENCE [LARGE SCALE GENOMIC DNA]</scope>
    <source>
        <strain evidence="1 2">ARSEF 6962</strain>
    </source>
</reference>
<dbReference type="RefSeq" id="XP_040657385.1">
    <property type="nucleotide sequence ID" value="XM_040802352.1"/>
</dbReference>
<evidence type="ECO:0000313" key="1">
    <source>
        <dbReference type="EMBL" id="KYK58033.1"/>
    </source>
</evidence>
<keyword evidence="2" id="KW-1185">Reference proteome</keyword>
<evidence type="ECO:0000313" key="2">
    <source>
        <dbReference type="Proteomes" id="UP000076580"/>
    </source>
</evidence>
<dbReference type="GeneID" id="63717689"/>
<dbReference type="EMBL" id="LAYC01000002">
    <property type="protein sequence ID" value="KYK58033.1"/>
    <property type="molecule type" value="Genomic_DNA"/>
</dbReference>
<dbReference type="STRING" id="98403.A0A151GLQ1"/>
<name>A0A151GLQ1_DRECN</name>
<dbReference type="AlphaFoldDB" id="A0A151GLQ1"/>
<accession>A0A151GLQ1</accession>
<sequence>MRTSSDILHDLRSVLSDPANVAASGHPGGNAGRVKMTHMDELNKIASLHFRDTQAAAVSISGRNLPLIYKLISSLVSPPLCKTLMVLDLDGRFDATRITCAEEHLHHVYVQRPAHSSPETVRTLVADAQGFMLYNAASQASLSRQWWGTIVIGGLGSAGDLVAGWKGWLRVDREPVQPFALGISSDEALTQRKARQDAVDAAGWAATSPWGGFVFHEMDGD</sequence>
<dbReference type="InParanoid" id="A0A151GLQ1"/>
<comment type="caution">
    <text evidence="1">The sequence shown here is derived from an EMBL/GenBank/DDBJ whole genome shotgun (WGS) entry which is preliminary data.</text>
</comment>
<proteinExistence type="predicted"/>
<protein>
    <submittedName>
        <fullName evidence="1">Uncharacterized protein</fullName>
    </submittedName>
</protein>